<dbReference type="Proteomes" id="UP001055879">
    <property type="component" value="Linkage Group LG03"/>
</dbReference>
<sequence>MVRSVSTGDFHYTDLSFKCRIGFVEDIRNAFAACPPERTHNLLENFGRTPFGPWLELTNIGQDPILVHMFLQLEVDVANADPEELYFNVCGSHMRFGRLEFCLVTGLCFGPKPSLPPLPEESFVRRVWPHHAPGNLKLRIVVQTMKDGLQALSDEDVIRVCLVVMVEMMFMGRELSQMVSDTVLRVVDDLGAFNSYPWGSHIWTHSYKQIHHAIARRNDKNNNKMTMNGFAHALKIWILEMFPVCRHNFTRRTDRVIRGTSWDRNVVLNKGACVAIFNSITDLRRGPLARLTPTDTEQQTSWYRDSVAFFEREATRRPTKRSRRRGPDDDDNEYDDDDEEDEDGARRDHSLGDNDRYEAPHRSSHHGVPPPDLYQGRWDYMESLHDYVHGPIERRIKELEDIAARFRTVQFGRTAVDYPITDQEREQYHNAREAYYRAHGGNEPPTYQSTQRSGLPISQVMPARLKKLCDEANADIEKIRRTRLHNMEIQKDKEKCLAEKKQFLAQMKREVREMQREIDEIEDEVKEIKESYTGIEEVIKEKSDWIIKIQEIYP</sequence>
<gene>
    <name evidence="1" type="ORF">L6452_10971</name>
</gene>
<comment type="caution">
    <text evidence="1">The sequence shown here is derived from an EMBL/GenBank/DDBJ whole genome shotgun (WGS) entry which is preliminary data.</text>
</comment>
<name>A0ACB9DNT4_ARCLA</name>
<accession>A0ACB9DNT4</accession>
<organism evidence="1 2">
    <name type="scientific">Arctium lappa</name>
    <name type="common">Greater burdock</name>
    <name type="synonym">Lappa major</name>
    <dbReference type="NCBI Taxonomy" id="4217"/>
    <lineage>
        <taxon>Eukaryota</taxon>
        <taxon>Viridiplantae</taxon>
        <taxon>Streptophyta</taxon>
        <taxon>Embryophyta</taxon>
        <taxon>Tracheophyta</taxon>
        <taxon>Spermatophyta</taxon>
        <taxon>Magnoliopsida</taxon>
        <taxon>eudicotyledons</taxon>
        <taxon>Gunneridae</taxon>
        <taxon>Pentapetalae</taxon>
        <taxon>asterids</taxon>
        <taxon>campanulids</taxon>
        <taxon>Asterales</taxon>
        <taxon>Asteraceae</taxon>
        <taxon>Carduoideae</taxon>
        <taxon>Cardueae</taxon>
        <taxon>Arctiinae</taxon>
        <taxon>Arctium</taxon>
    </lineage>
</organism>
<evidence type="ECO:0000313" key="2">
    <source>
        <dbReference type="Proteomes" id="UP001055879"/>
    </source>
</evidence>
<proteinExistence type="predicted"/>
<keyword evidence="2" id="KW-1185">Reference proteome</keyword>
<dbReference type="EMBL" id="CM042049">
    <property type="protein sequence ID" value="KAI3748101.1"/>
    <property type="molecule type" value="Genomic_DNA"/>
</dbReference>
<reference evidence="1 2" key="2">
    <citation type="journal article" date="2022" name="Mol. Ecol. Resour.">
        <title>The genomes of chicory, endive, great burdock and yacon provide insights into Asteraceae paleo-polyploidization history and plant inulin production.</title>
        <authorList>
            <person name="Fan W."/>
            <person name="Wang S."/>
            <person name="Wang H."/>
            <person name="Wang A."/>
            <person name="Jiang F."/>
            <person name="Liu H."/>
            <person name="Zhao H."/>
            <person name="Xu D."/>
            <person name="Zhang Y."/>
        </authorList>
    </citation>
    <scope>NUCLEOTIDE SEQUENCE [LARGE SCALE GENOMIC DNA]</scope>
    <source>
        <strain evidence="2">cv. Niubang</strain>
    </source>
</reference>
<protein>
    <submittedName>
        <fullName evidence="1">Uncharacterized protein</fullName>
    </submittedName>
</protein>
<reference evidence="2" key="1">
    <citation type="journal article" date="2022" name="Mol. Ecol. Resour.">
        <title>The genomes of chicory, endive, great burdock and yacon provide insights into Asteraceae palaeo-polyploidization history and plant inulin production.</title>
        <authorList>
            <person name="Fan W."/>
            <person name="Wang S."/>
            <person name="Wang H."/>
            <person name="Wang A."/>
            <person name="Jiang F."/>
            <person name="Liu H."/>
            <person name="Zhao H."/>
            <person name="Xu D."/>
            <person name="Zhang Y."/>
        </authorList>
    </citation>
    <scope>NUCLEOTIDE SEQUENCE [LARGE SCALE GENOMIC DNA]</scope>
    <source>
        <strain evidence="2">cv. Niubang</strain>
    </source>
</reference>
<evidence type="ECO:0000313" key="1">
    <source>
        <dbReference type="EMBL" id="KAI3748101.1"/>
    </source>
</evidence>